<dbReference type="SUPFAM" id="SSF56300">
    <property type="entry name" value="Metallo-dependent phosphatases"/>
    <property type="match status" value="1"/>
</dbReference>
<name>A0A3S3P2N2_9ACAR</name>
<dbReference type="GO" id="GO:0006196">
    <property type="term" value="P:AMP catabolic process"/>
    <property type="evidence" value="ECO:0007669"/>
    <property type="project" value="TreeGrafter"/>
</dbReference>
<feature type="chain" id="PRO_5036512652" description="5'-nucleotidase" evidence="8">
    <location>
        <begin position="24"/>
        <end position="592"/>
    </location>
</feature>
<proteinExistence type="inferred from homology"/>
<keyword evidence="5 8" id="KW-0732">Signal</keyword>
<comment type="caution">
    <text evidence="13">The sequence shown here is derived from an EMBL/GenBank/DDBJ whole genome shotgun (WGS) entry which is preliminary data.</text>
</comment>
<sequence>MRQFNANLVLLILFSLCINIVRCDLFNLTILHNNDFHSHFSPMNEDGTQCNEHSSHRKCFGGVPRTVYKIKELREVLPNVIALNSGDHFAGTIWYTLYKWRIVVEFVKLIGYEAMSLGNHEFDDGVDGLAPYLDATAPYVPTLCCNLDVSKEPKLKSIRKSKVFVINGHEVGVIGYLTPETSFLSRTGKTVKLTDEIECIRTEANRLKARGVKIIIAVGHSGYNKDLEIAQQVADLDIVVGGHSNTFLYTGKAPSIEKPIDNYPVVVNHNDDRKTLVVTAYAFGKYLGFLNVSFDADGNIVQYKGNPILLDESVPQDSETRSLLVKREKEIEAKFKTKIGETAVYLDGDSQSCRRFECNLGNLITDAFVNSALSRDRVKSENSGWTEFPMAITNSGSIRSSMSETLNDGEITTLDILNVMTFHNNINAVEISGSKLINLLEQSVSKYSTSGADVGGEFLQVSGIKVVYDISKPIGNRVKSVQVRCGPTCRVPKYEQINPEKEYRLLVPAYIERGGNNYTIFREKNVKHISIGFMDVDAVSEYFKTHKPIVTEVEGRITFESSLSNEASISASKCMGQVRIMLSFVIILKFIL</sequence>
<keyword evidence="7 8" id="KW-0378">Hydrolase</keyword>
<dbReference type="PRINTS" id="PR01607">
    <property type="entry name" value="APYRASEFAMLY"/>
</dbReference>
<keyword evidence="15" id="KW-1185">Reference proteome</keyword>
<dbReference type="EMBL" id="NCKU01002205">
    <property type="protein sequence ID" value="RWS10146.1"/>
    <property type="molecule type" value="Genomic_DNA"/>
</dbReference>
<keyword evidence="6 8" id="KW-0547">Nucleotide-binding</keyword>
<evidence type="ECO:0000259" key="10">
    <source>
        <dbReference type="Pfam" id="PF02872"/>
    </source>
</evidence>
<reference evidence="13 15" key="1">
    <citation type="journal article" date="2018" name="Gigascience">
        <title>Genomes of trombidid mites reveal novel predicted allergens and laterally-transferred genes associated with secondary metabolism.</title>
        <authorList>
            <person name="Dong X."/>
            <person name="Chaisiri K."/>
            <person name="Xia D."/>
            <person name="Armstrong S.D."/>
            <person name="Fang Y."/>
            <person name="Donnelly M.J."/>
            <person name="Kadowaki T."/>
            <person name="McGarry J.W."/>
            <person name="Darby A.C."/>
            <person name="Makepeace B.L."/>
        </authorList>
    </citation>
    <scope>NUCLEOTIDE SEQUENCE [LARGE SCALE GENOMIC DNA]</scope>
    <source>
        <strain evidence="13">UoL-WK</strain>
    </source>
</reference>
<dbReference type="GO" id="GO:0046872">
    <property type="term" value="F:metal ion binding"/>
    <property type="evidence" value="ECO:0007669"/>
    <property type="project" value="UniProtKB-KW"/>
</dbReference>
<evidence type="ECO:0000256" key="5">
    <source>
        <dbReference type="ARBA" id="ARBA00022729"/>
    </source>
</evidence>
<evidence type="ECO:0000256" key="7">
    <source>
        <dbReference type="ARBA" id="ARBA00022801"/>
    </source>
</evidence>
<dbReference type="EMBL" id="NCKU01001927">
    <property type="protein sequence ID" value="RWS10897.1"/>
    <property type="molecule type" value="Genomic_DNA"/>
</dbReference>
<dbReference type="InterPro" id="IPR004843">
    <property type="entry name" value="Calcineurin-like_PHP"/>
</dbReference>
<dbReference type="EMBL" id="NCKU01002370">
    <property type="protein sequence ID" value="RWS09743.1"/>
    <property type="molecule type" value="Genomic_DNA"/>
</dbReference>
<evidence type="ECO:0000256" key="8">
    <source>
        <dbReference type="RuleBase" id="RU362119"/>
    </source>
</evidence>
<dbReference type="Pfam" id="PF00149">
    <property type="entry name" value="Metallophos"/>
    <property type="match status" value="1"/>
</dbReference>
<dbReference type="CDD" id="cd07409">
    <property type="entry name" value="MPP_CD73_N"/>
    <property type="match status" value="1"/>
</dbReference>
<dbReference type="SUPFAM" id="SSF55816">
    <property type="entry name" value="5'-nucleotidase (syn. UDP-sugar hydrolase), C-terminal domain"/>
    <property type="match status" value="1"/>
</dbReference>
<feature type="domain" description="5'-Nucleotidase C-terminal" evidence="10">
    <location>
        <begin position="339"/>
        <end position="522"/>
    </location>
</feature>
<reference evidence="13" key="2">
    <citation type="submission" date="2018-11" db="EMBL/GenBank/DDBJ databases">
        <title>Trombidioid mite genomics.</title>
        <authorList>
            <person name="Dong X."/>
        </authorList>
    </citation>
    <scope>NUCLEOTIDE SEQUENCE</scope>
    <source>
        <strain evidence="13">UoL-WK</strain>
    </source>
</reference>
<organism evidence="13 15">
    <name type="scientific">Dinothrombium tinctorium</name>
    <dbReference type="NCBI Taxonomy" id="1965070"/>
    <lineage>
        <taxon>Eukaryota</taxon>
        <taxon>Metazoa</taxon>
        <taxon>Ecdysozoa</taxon>
        <taxon>Arthropoda</taxon>
        <taxon>Chelicerata</taxon>
        <taxon>Arachnida</taxon>
        <taxon>Acari</taxon>
        <taxon>Acariformes</taxon>
        <taxon>Trombidiformes</taxon>
        <taxon>Prostigmata</taxon>
        <taxon>Anystina</taxon>
        <taxon>Parasitengona</taxon>
        <taxon>Trombidioidea</taxon>
        <taxon>Trombidiidae</taxon>
        <taxon>Dinothrombium</taxon>
    </lineage>
</organism>
<feature type="domain" description="Calcineurin-like phosphoesterase" evidence="9">
    <location>
        <begin position="29"/>
        <end position="244"/>
    </location>
</feature>
<dbReference type="GO" id="GO:0000166">
    <property type="term" value="F:nucleotide binding"/>
    <property type="evidence" value="ECO:0007669"/>
    <property type="project" value="UniProtKB-KW"/>
</dbReference>
<dbReference type="GO" id="GO:0008253">
    <property type="term" value="F:5'-nucleotidase activity"/>
    <property type="evidence" value="ECO:0007669"/>
    <property type="project" value="UniProtKB-EC"/>
</dbReference>
<evidence type="ECO:0000313" key="11">
    <source>
        <dbReference type="EMBL" id="RWS09743.1"/>
    </source>
</evidence>
<dbReference type="EMBL" id="NCKU01001993">
    <property type="protein sequence ID" value="RWS10716.1"/>
    <property type="molecule type" value="Genomic_DNA"/>
</dbReference>
<evidence type="ECO:0000313" key="14">
    <source>
        <dbReference type="EMBL" id="RWS10897.1"/>
    </source>
</evidence>
<evidence type="ECO:0000256" key="4">
    <source>
        <dbReference type="ARBA" id="ARBA00022723"/>
    </source>
</evidence>
<dbReference type="Gene3D" id="3.90.780.10">
    <property type="entry name" value="5'-Nucleotidase, C-terminal domain"/>
    <property type="match status" value="1"/>
</dbReference>
<dbReference type="AlphaFoldDB" id="A0A3S3P2N2"/>
<gene>
    <name evidence="11" type="ORF">B4U79_05002</name>
    <name evidence="13" type="ORF">B4U79_07648</name>
    <name evidence="14" type="ORF">B4U79_09411</name>
    <name evidence="12" type="ORF">B4U79_13729</name>
</gene>
<evidence type="ECO:0000313" key="15">
    <source>
        <dbReference type="Proteomes" id="UP000285301"/>
    </source>
</evidence>
<comment type="catalytic activity">
    <reaction evidence="1">
        <text>a ribonucleoside 5'-phosphate + H2O = a ribonucleoside + phosphate</text>
        <dbReference type="Rhea" id="RHEA:12484"/>
        <dbReference type="ChEBI" id="CHEBI:15377"/>
        <dbReference type="ChEBI" id="CHEBI:18254"/>
        <dbReference type="ChEBI" id="CHEBI:43474"/>
        <dbReference type="ChEBI" id="CHEBI:58043"/>
        <dbReference type="EC" id="3.1.3.5"/>
    </reaction>
</comment>
<evidence type="ECO:0000256" key="2">
    <source>
        <dbReference type="ARBA" id="ARBA00006654"/>
    </source>
</evidence>
<dbReference type="InterPro" id="IPR008334">
    <property type="entry name" value="5'-Nucleotdase_C"/>
</dbReference>
<comment type="similarity">
    <text evidence="2 8">Belongs to the 5'-nucleotidase family.</text>
</comment>
<evidence type="ECO:0000259" key="9">
    <source>
        <dbReference type="Pfam" id="PF00149"/>
    </source>
</evidence>
<dbReference type="GO" id="GO:0005886">
    <property type="term" value="C:plasma membrane"/>
    <property type="evidence" value="ECO:0007669"/>
    <property type="project" value="TreeGrafter"/>
</dbReference>
<dbReference type="FunFam" id="3.90.780.10:FF:000001">
    <property type="entry name" value="NT5E isoform 3"/>
    <property type="match status" value="1"/>
</dbReference>
<evidence type="ECO:0000313" key="13">
    <source>
        <dbReference type="EMBL" id="RWS10716.1"/>
    </source>
</evidence>
<dbReference type="InterPro" id="IPR029052">
    <property type="entry name" value="Metallo-depent_PP-like"/>
</dbReference>
<feature type="signal peptide" evidence="8">
    <location>
        <begin position="1"/>
        <end position="23"/>
    </location>
</feature>
<dbReference type="InterPro" id="IPR036907">
    <property type="entry name" value="5'-Nucleotdase_C_sf"/>
</dbReference>
<dbReference type="OrthoDB" id="7722975at2759"/>
<evidence type="ECO:0000256" key="3">
    <source>
        <dbReference type="ARBA" id="ARBA00012643"/>
    </source>
</evidence>
<dbReference type="PROSITE" id="PS00786">
    <property type="entry name" value="5_NUCLEOTIDASE_2"/>
    <property type="match status" value="1"/>
</dbReference>
<dbReference type="Pfam" id="PF02872">
    <property type="entry name" value="5_nucleotid_C"/>
    <property type="match status" value="1"/>
</dbReference>
<protein>
    <recommendedName>
        <fullName evidence="3">5'-nucleotidase</fullName>
        <ecNumber evidence="3">3.1.3.5</ecNumber>
    </recommendedName>
</protein>
<dbReference type="Proteomes" id="UP000285301">
    <property type="component" value="Unassembled WGS sequence"/>
</dbReference>
<dbReference type="Gene3D" id="3.60.21.10">
    <property type="match status" value="1"/>
</dbReference>
<evidence type="ECO:0000256" key="6">
    <source>
        <dbReference type="ARBA" id="ARBA00022741"/>
    </source>
</evidence>
<dbReference type="FunFam" id="3.60.21.10:FF:000020">
    <property type="entry name" value="NT5E isoform 4"/>
    <property type="match status" value="1"/>
</dbReference>
<dbReference type="InterPro" id="IPR006179">
    <property type="entry name" value="5_nucleotidase/apyrase"/>
</dbReference>
<dbReference type="PANTHER" id="PTHR11575">
    <property type="entry name" value="5'-NUCLEOTIDASE-RELATED"/>
    <property type="match status" value="1"/>
</dbReference>
<evidence type="ECO:0000256" key="1">
    <source>
        <dbReference type="ARBA" id="ARBA00000815"/>
    </source>
</evidence>
<keyword evidence="4" id="KW-0479">Metal-binding</keyword>
<dbReference type="STRING" id="1965070.A0A3S3P2N2"/>
<dbReference type="InterPro" id="IPR006146">
    <property type="entry name" value="5'-Nucleotdase_CS"/>
</dbReference>
<dbReference type="EC" id="3.1.3.5" evidence="3"/>
<evidence type="ECO:0000313" key="12">
    <source>
        <dbReference type="EMBL" id="RWS10146.1"/>
    </source>
</evidence>
<dbReference type="PANTHER" id="PTHR11575:SF24">
    <property type="entry name" value="5'-NUCLEOTIDASE"/>
    <property type="match status" value="1"/>
</dbReference>
<accession>A0A3S3P2N2</accession>